<evidence type="ECO:0000313" key="1">
    <source>
        <dbReference type="EMBL" id="UOQ73188.1"/>
    </source>
</evidence>
<proteinExistence type="predicted"/>
<sequence>MDYLQACEEGNECRPIIVIRKKGERIELALPGMIRTSVTLWDEENYNRLIKRAGTYQPIQRTGTGNTIEPQKMKLALSKLIDGTYYMWIAGDSAGGIFRVQLTTES</sequence>
<gene>
    <name evidence="1" type="ORF">MUN79_04245</name>
</gene>
<dbReference type="Proteomes" id="UP000831796">
    <property type="component" value="Chromosome"/>
</dbReference>
<organism evidence="1 2">
    <name type="scientific">Hymenobacter cellulosilyticus</name>
    <dbReference type="NCBI Taxonomy" id="2932248"/>
    <lineage>
        <taxon>Bacteria</taxon>
        <taxon>Pseudomonadati</taxon>
        <taxon>Bacteroidota</taxon>
        <taxon>Cytophagia</taxon>
        <taxon>Cytophagales</taxon>
        <taxon>Hymenobacteraceae</taxon>
        <taxon>Hymenobacter</taxon>
    </lineage>
</organism>
<reference evidence="1" key="1">
    <citation type="submission" date="2022-04" db="EMBL/GenBank/DDBJ databases">
        <title>Hymenobacter sp. isolated from the air.</title>
        <authorList>
            <person name="Won M."/>
            <person name="Lee C.-M."/>
            <person name="Woen H.-Y."/>
            <person name="Kwon S.-W."/>
        </authorList>
    </citation>
    <scope>NUCLEOTIDE SEQUENCE</scope>
    <source>
        <strain evidence="1">5116S-3</strain>
    </source>
</reference>
<evidence type="ECO:0000313" key="2">
    <source>
        <dbReference type="Proteomes" id="UP000831796"/>
    </source>
</evidence>
<accession>A0A8T9QAL8</accession>
<name>A0A8T9QAL8_9BACT</name>
<dbReference type="RefSeq" id="WP_244676542.1">
    <property type="nucleotide sequence ID" value="NZ_CP095046.1"/>
</dbReference>
<dbReference type="EMBL" id="CP095046">
    <property type="protein sequence ID" value="UOQ73188.1"/>
    <property type="molecule type" value="Genomic_DNA"/>
</dbReference>
<dbReference type="KEGG" id="hcu:MUN79_04245"/>
<dbReference type="AlphaFoldDB" id="A0A8T9QAL8"/>
<keyword evidence="2" id="KW-1185">Reference proteome</keyword>
<protein>
    <submittedName>
        <fullName evidence="1">Uncharacterized protein</fullName>
    </submittedName>
</protein>